<dbReference type="InterPro" id="IPR003140">
    <property type="entry name" value="PLipase/COase/thioEstase"/>
</dbReference>
<evidence type="ECO:0000313" key="4">
    <source>
        <dbReference type="Proteomes" id="UP000326396"/>
    </source>
</evidence>
<organism evidence="3 4">
    <name type="scientific">Mikania micrantha</name>
    <name type="common">bitter vine</name>
    <dbReference type="NCBI Taxonomy" id="192012"/>
    <lineage>
        <taxon>Eukaryota</taxon>
        <taxon>Viridiplantae</taxon>
        <taxon>Streptophyta</taxon>
        <taxon>Embryophyta</taxon>
        <taxon>Tracheophyta</taxon>
        <taxon>Spermatophyta</taxon>
        <taxon>Magnoliopsida</taxon>
        <taxon>eudicotyledons</taxon>
        <taxon>Gunneridae</taxon>
        <taxon>Pentapetalae</taxon>
        <taxon>asterids</taxon>
        <taxon>campanulids</taxon>
        <taxon>Asterales</taxon>
        <taxon>Asteraceae</taxon>
        <taxon>Asteroideae</taxon>
        <taxon>Heliantheae alliance</taxon>
        <taxon>Eupatorieae</taxon>
        <taxon>Mikania</taxon>
    </lineage>
</organism>
<protein>
    <recommendedName>
        <fullName evidence="2">Phospholipase/carboxylesterase/thioesterase domain-containing protein</fullName>
    </recommendedName>
</protein>
<evidence type="ECO:0000259" key="2">
    <source>
        <dbReference type="Pfam" id="PF02230"/>
    </source>
</evidence>
<reference evidence="3 4" key="1">
    <citation type="submission" date="2019-05" db="EMBL/GenBank/DDBJ databases">
        <title>Mikania micrantha, genome provides insights into the molecular mechanism of rapid growth.</title>
        <authorList>
            <person name="Liu B."/>
        </authorList>
    </citation>
    <scope>NUCLEOTIDE SEQUENCE [LARGE SCALE GENOMIC DNA]</scope>
    <source>
        <strain evidence="3">NLD-2019</strain>
        <tissue evidence="3">Leaf</tissue>
    </source>
</reference>
<feature type="domain" description="Phospholipase/carboxylesterase/thioesterase" evidence="2">
    <location>
        <begin position="324"/>
        <end position="378"/>
    </location>
</feature>
<dbReference type="OrthoDB" id="513013at2759"/>
<gene>
    <name evidence="3" type="ORF">E3N88_40858</name>
</gene>
<dbReference type="SUPFAM" id="SSF53474">
    <property type="entry name" value="alpha/beta-Hydrolases"/>
    <property type="match status" value="1"/>
</dbReference>
<accession>A0A5N6LPT3</accession>
<feature type="domain" description="Phospholipase/carboxylesterase/thioesterase" evidence="2">
    <location>
        <begin position="408"/>
        <end position="488"/>
    </location>
</feature>
<proteinExistence type="predicted"/>
<dbReference type="PANTHER" id="PTHR46234">
    <property type="entry name" value="ALPHA/BETA-HYDROLASES SUPERFAMILY PROTEIN"/>
    <property type="match status" value="1"/>
</dbReference>
<keyword evidence="1" id="KW-0812">Transmembrane</keyword>
<feature type="transmembrane region" description="Helical" evidence="1">
    <location>
        <begin position="199"/>
        <end position="220"/>
    </location>
</feature>
<comment type="caution">
    <text evidence="3">The sequence shown here is derived from an EMBL/GenBank/DDBJ whole genome shotgun (WGS) entry which is preliminary data.</text>
</comment>
<name>A0A5N6LPT3_9ASTR</name>
<evidence type="ECO:0000313" key="3">
    <source>
        <dbReference type="EMBL" id="KAD2393881.1"/>
    </source>
</evidence>
<dbReference type="InterPro" id="IPR029058">
    <property type="entry name" value="AB_hydrolase_fold"/>
</dbReference>
<keyword evidence="1" id="KW-0472">Membrane</keyword>
<dbReference type="AlphaFoldDB" id="A0A5N6LPT3"/>
<keyword evidence="4" id="KW-1185">Reference proteome</keyword>
<dbReference type="GO" id="GO:0016787">
    <property type="term" value="F:hydrolase activity"/>
    <property type="evidence" value="ECO:0007669"/>
    <property type="project" value="InterPro"/>
</dbReference>
<feature type="transmembrane region" description="Helical" evidence="1">
    <location>
        <begin position="136"/>
        <end position="158"/>
    </location>
</feature>
<keyword evidence="1" id="KW-1133">Transmembrane helix</keyword>
<sequence length="489" mass="52721">MADLRFVHDHNMTAFLGEPPAKHSEFLEHVEESIDADGNISIVGKIQGHSIIISEQIIRDCLQFGDKESDPVELDQDLVNRTVYQMGHEGAYPPTEKKLLHPYWRYLAHVVTQCLSGRKGGYDVLNQTLSSCLKPLILVSYLTYTLYMNAFLYSFGWIRIKKSGNYANKDSADGGSAGDGGANVNIVPLLRTLAKGASVTLGGIFSITMISSTTVALFTLHRKNQIGSQSSSSMSKKNASSCDVCRSKGFKDVSTVWGADSFNKLKKSMCGLSSSEVFFFLAAVTGCISVIINMNLTDAPMDPGLLTTMGDSTANSAFKFGSTYVVEPKGKHQATIVWLHGLGDDGSSWSQVLETLSLPNIKWTCPTSPVKQLTIFGGSSTTACLLLDDSQTLLCSSIIITITIIKLGVGGFSMGAATAIYSAICFSCGNFGNGTGCPIHIHLDTVVGLSSWLPCARALSNKVKGRASLPILLCHGRADDMVRFRYGEK</sequence>
<evidence type="ECO:0000256" key="1">
    <source>
        <dbReference type="SAM" id="Phobius"/>
    </source>
</evidence>
<dbReference type="EMBL" id="SZYD01000019">
    <property type="protein sequence ID" value="KAD2393881.1"/>
    <property type="molecule type" value="Genomic_DNA"/>
</dbReference>
<dbReference type="Gene3D" id="3.40.50.1820">
    <property type="entry name" value="alpha/beta hydrolase"/>
    <property type="match status" value="1"/>
</dbReference>
<feature type="transmembrane region" description="Helical" evidence="1">
    <location>
        <begin position="277"/>
        <end position="296"/>
    </location>
</feature>
<dbReference type="Pfam" id="PF02230">
    <property type="entry name" value="Abhydrolase_2"/>
    <property type="match status" value="2"/>
</dbReference>
<dbReference type="Proteomes" id="UP000326396">
    <property type="component" value="Linkage Group LG9"/>
</dbReference>